<protein>
    <submittedName>
        <fullName evidence="2">Uncharacterized protein</fullName>
    </submittedName>
</protein>
<name>A0A7V7UVM0_9BACI</name>
<evidence type="ECO:0000313" key="2">
    <source>
        <dbReference type="EMBL" id="KAB2333501.1"/>
    </source>
</evidence>
<keyword evidence="1" id="KW-0472">Membrane</keyword>
<dbReference type="Proteomes" id="UP000441354">
    <property type="component" value="Unassembled WGS sequence"/>
</dbReference>
<feature type="transmembrane region" description="Helical" evidence="1">
    <location>
        <begin position="35"/>
        <end position="54"/>
    </location>
</feature>
<proteinExistence type="predicted"/>
<comment type="caution">
    <text evidence="2">The sequence shown here is derived from an EMBL/GenBank/DDBJ whole genome shotgun (WGS) entry which is preliminary data.</text>
</comment>
<keyword evidence="3" id="KW-1185">Reference proteome</keyword>
<organism evidence="2 3">
    <name type="scientific">Bacillus mesophilum</name>
    <dbReference type="NCBI Taxonomy" id="1071718"/>
    <lineage>
        <taxon>Bacteria</taxon>
        <taxon>Bacillati</taxon>
        <taxon>Bacillota</taxon>
        <taxon>Bacilli</taxon>
        <taxon>Bacillales</taxon>
        <taxon>Bacillaceae</taxon>
        <taxon>Bacillus</taxon>
    </lineage>
</organism>
<reference evidence="2 3" key="1">
    <citation type="journal article" date="2014" name="Arch. Microbiol.">
        <title>Bacillus mesophilum sp. nov., strain IITR-54T, a novel 4-chlorobiphenyl dechlorinating bacterium.</title>
        <authorList>
            <person name="Manickam N."/>
            <person name="Singh N.K."/>
            <person name="Bajaj A."/>
            <person name="Kumar R.M."/>
            <person name="Kaur G."/>
            <person name="Kaur N."/>
            <person name="Bala M."/>
            <person name="Kumar A."/>
            <person name="Mayilraj S."/>
        </authorList>
    </citation>
    <scope>NUCLEOTIDE SEQUENCE [LARGE SCALE GENOMIC DNA]</scope>
    <source>
        <strain evidence="2 3">IITR-54</strain>
    </source>
</reference>
<dbReference type="OrthoDB" id="2918447at2"/>
<dbReference type="EMBL" id="WBOT01000002">
    <property type="protein sequence ID" value="KAB2333501.1"/>
    <property type="molecule type" value="Genomic_DNA"/>
</dbReference>
<evidence type="ECO:0000313" key="3">
    <source>
        <dbReference type="Proteomes" id="UP000441354"/>
    </source>
</evidence>
<dbReference type="RefSeq" id="WP_151572793.1">
    <property type="nucleotide sequence ID" value="NZ_WBOT01000002.1"/>
</dbReference>
<evidence type="ECO:0000256" key="1">
    <source>
        <dbReference type="SAM" id="Phobius"/>
    </source>
</evidence>
<keyword evidence="1" id="KW-0812">Transmembrane</keyword>
<accession>A0A7V7UVM0</accession>
<keyword evidence="1" id="KW-1133">Transmembrane helix</keyword>
<sequence length="73" mass="8344">MIRIAFSGFGAIVLIVIESYIAMYLKGASTIEFGGLSPVISIWAMNFFLLFTMFTHYKIWKENREVTKENTSV</sequence>
<dbReference type="AlphaFoldDB" id="A0A7V7UVM0"/>
<gene>
    <name evidence="2" type="ORF">F7732_05240</name>
</gene>